<dbReference type="STRING" id="1913578.LPB140_10715"/>
<dbReference type="InterPro" id="IPR038770">
    <property type="entry name" value="Na+/solute_symporter_sf"/>
</dbReference>
<protein>
    <recommendedName>
        <fullName evidence="4">Bile acid:sodium symporter</fullName>
    </recommendedName>
</protein>
<dbReference type="PANTHER" id="PTHR18640:SF5">
    <property type="entry name" value="SODIUM_BILE ACID COTRANSPORTER 7"/>
    <property type="match status" value="1"/>
</dbReference>
<feature type="transmembrane region" description="Helical" evidence="1">
    <location>
        <begin position="35"/>
        <end position="55"/>
    </location>
</feature>
<proteinExistence type="predicted"/>
<feature type="transmembrane region" description="Helical" evidence="1">
    <location>
        <begin position="67"/>
        <end position="89"/>
    </location>
</feature>
<evidence type="ECO:0000313" key="3">
    <source>
        <dbReference type="Proteomes" id="UP000242561"/>
    </source>
</evidence>
<reference evidence="2 3" key="1">
    <citation type="submission" date="2016-11" db="EMBL/GenBank/DDBJ databases">
        <title>Sphingorhabdus sp. LPB0140, isolated from marine environment.</title>
        <authorList>
            <person name="Kim E."/>
            <person name="Yi H."/>
        </authorList>
    </citation>
    <scope>NUCLEOTIDE SEQUENCE [LARGE SCALE GENOMIC DNA]</scope>
    <source>
        <strain evidence="2 3">LPB0140</strain>
    </source>
</reference>
<feature type="transmembrane region" description="Helical" evidence="1">
    <location>
        <begin position="292"/>
        <end position="312"/>
    </location>
</feature>
<feature type="transmembrane region" description="Helical" evidence="1">
    <location>
        <begin position="204"/>
        <end position="225"/>
    </location>
</feature>
<keyword evidence="1" id="KW-0472">Membrane</keyword>
<feature type="transmembrane region" description="Helical" evidence="1">
    <location>
        <begin position="132"/>
        <end position="153"/>
    </location>
</feature>
<feature type="transmembrane region" description="Helical" evidence="1">
    <location>
        <begin position="165"/>
        <end position="183"/>
    </location>
</feature>
<name>A0A1L3JF91_9SPHN</name>
<dbReference type="KEGG" id="sphl:LPB140_10715"/>
<feature type="transmembrane region" description="Helical" evidence="1">
    <location>
        <begin position="101"/>
        <end position="120"/>
    </location>
</feature>
<evidence type="ECO:0000313" key="2">
    <source>
        <dbReference type="EMBL" id="APG63796.1"/>
    </source>
</evidence>
<dbReference type="GO" id="GO:0005886">
    <property type="term" value="C:plasma membrane"/>
    <property type="evidence" value="ECO:0007669"/>
    <property type="project" value="TreeGrafter"/>
</dbReference>
<feature type="transmembrane region" description="Helical" evidence="1">
    <location>
        <begin position="231"/>
        <end position="252"/>
    </location>
</feature>
<dbReference type="PIRSF" id="PIRSF026166">
    <property type="entry name" value="UCP026166"/>
    <property type="match status" value="1"/>
</dbReference>
<evidence type="ECO:0000256" key="1">
    <source>
        <dbReference type="SAM" id="Phobius"/>
    </source>
</evidence>
<gene>
    <name evidence="2" type="ORF">LPB140_10715</name>
</gene>
<dbReference type="InterPro" id="IPR016833">
    <property type="entry name" value="Put_Na-Bile_cotransptr"/>
</dbReference>
<dbReference type="AlphaFoldDB" id="A0A1L3JF91"/>
<keyword evidence="1" id="KW-0812">Transmembrane</keyword>
<keyword evidence="3" id="KW-1185">Reference proteome</keyword>
<dbReference type="Pfam" id="PF13593">
    <property type="entry name" value="SBF_like"/>
    <property type="match status" value="1"/>
</dbReference>
<sequence>MAFVKKILPDRFILMLLAALAIAWAVPVSGDILSMTRNISFAAIFGLFFLHGLRLSRQQVGQAMRDWRVQAAIFFMVFIAMPIFGWLLIKIISPPLVPQLITGIFFMTILPSTVQSAISFTSLARGNVAASVVAATLINLSAVIMTPMMLAAYSLTSGAAFEWSLVRNIALLLLLPFALGQMMQPFLGEWAATKSAMLAKFDKGVILLSVYVGFAASVASGALGIVDVRALSWIFAICAIMLVFSFSASWLLGKYLGMNLENRISILFAGAHKSIATGAPMAAILFPKETGLFLLPVIIYHIGQLIISAPLADKLAQKIYRNYRPDN</sequence>
<evidence type="ECO:0008006" key="4">
    <source>
        <dbReference type="Google" id="ProtNLM"/>
    </source>
</evidence>
<feature type="transmembrane region" description="Helical" evidence="1">
    <location>
        <begin position="264"/>
        <end position="286"/>
    </location>
</feature>
<keyword evidence="1" id="KW-1133">Transmembrane helix</keyword>
<accession>A0A1L3JF91</accession>
<dbReference type="Gene3D" id="1.20.1530.20">
    <property type="match status" value="1"/>
</dbReference>
<organism evidence="2 3">
    <name type="scientific">Sphingorhabdus lutea</name>
    <dbReference type="NCBI Taxonomy" id="1913578"/>
    <lineage>
        <taxon>Bacteria</taxon>
        <taxon>Pseudomonadati</taxon>
        <taxon>Pseudomonadota</taxon>
        <taxon>Alphaproteobacteria</taxon>
        <taxon>Sphingomonadales</taxon>
        <taxon>Sphingomonadaceae</taxon>
        <taxon>Sphingorhabdus</taxon>
    </lineage>
</organism>
<dbReference type="Proteomes" id="UP000242561">
    <property type="component" value="Chromosome"/>
</dbReference>
<dbReference type="PANTHER" id="PTHR18640">
    <property type="entry name" value="SOLUTE CARRIER FAMILY 10 MEMBER 7"/>
    <property type="match status" value="1"/>
</dbReference>
<dbReference type="EMBL" id="CP018154">
    <property type="protein sequence ID" value="APG63796.1"/>
    <property type="molecule type" value="Genomic_DNA"/>
</dbReference>